<gene>
    <name evidence="1" type="ORF">DWW14_10675</name>
</gene>
<dbReference type="AlphaFoldDB" id="A0A412XEX5"/>
<proteinExistence type="predicted"/>
<evidence type="ECO:0000313" key="2">
    <source>
        <dbReference type="Proteomes" id="UP000285343"/>
    </source>
</evidence>
<dbReference type="RefSeq" id="WP_117866625.1">
    <property type="nucleotide sequence ID" value="NZ_QRZC01000012.1"/>
</dbReference>
<dbReference type="Proteomes" id="UP000285343">
    <property type="component" value="Unassembled WGS sequence"/>
</dbReference>
<organism evidence="1 2">
    <name type="scientific">Bacteroides uniformis</name>
    <dbReference type="NCBI Taxonomy" id="820"/>
    <lineage>
        <taxon>Bacteria</taxon>
        <taxon>Pseudomonadati</taxon>
        <taxon>Bacteroidota</taxon>
        <taxon>Bacteroidia</taxon>
        <taxon>Bacteroidales</taxon>
        <taxon>Bacteroidaceae</taxon>
        <taxon>Bacteroides</taxon>
    </lineage>
</organism>
<comment type="caution">
    <text evidence="1">The sequence shown here is derived from an EMBL/GenBank/DDBJ whole genome shotgun (WGS) entry which is preliminary data.</text>
</comment>
<accession>A0A412XEX5</accession>
<evidence type="ECO:0000313" key="1">
    <source>
        <dbReference type="EMBL" id="RGV41847.1"/>
    </source>
</evidence>
<dbReference type="EMBL" id="QRZC01000012">
    <property type="protein sequence ID" value="RGV41847.1"/>
    <property type="molecule type" value="Genomic_DNA"/>
</dbReference>
<protein>
    <submittedName>
        <fullName evidence="1">Uncharacterized protein</fullName>
    </submittedName>
</protein>
<sequence>MDFKFIAFNMMLCTSWGKNEIEEMIQGKLDERTNGIVKIEYNQLAENKIRLVFWRDSLDATDKDLIIDTDCYIVSGISVSAFRLGEEEQPLIYPLIKIGKYHYYTHRNAFIRFYRTLLEMIGEQKTEEIKIRIYSDRIVFEITY</sequence>
<name>A0A412XEX5_BACUN</name>
<reference evidence="1 2" key="1">
    <citation type="submission" date="2018-08" db="EMBL/GenBank/DDBJ databases">
        <title>A genome reference for cultivated species of the human gut microbiota.</title>
        <authorList>
            <person name="Zou Y."/>
            <person name="Xue W."/>
            <person name="Luo G."/>
        </authorList>
    </citation>
    <scope>NUCLEOTIDE SEQUENCE [LARGE SCALE GENOMIC DNA]</scope>
    <source>
        <strain evidence="1 2">AF14-42</strain>
    </source>
</reference>